<sequence>MSSIATTYTPSVMAVHEKVHKKVRFAPLNSLGQDTFAPSTTELSVGKGPIIQPTIDEDKVPQGFILTCVTHGSWFRGTHFSDSQSYIYICKNITSPSPASTTIVRDITSILDKGYGSPSFESPRRVSKGLENDIAALKAENDDYAGFVQVDFDDVWSFRLAKLATRHAEVEWEKMKWEKMKSGRETMTTRTGQKAYVD</sequence>
<name>A0A5D3ARA9_9TREE</name>
<dbReference type="AlphaFoldDB" id="A0A5D3ARA9"/>
<dbReference type="EMBL" id="NIDF01000125">
    <property type="protein sequence ID" value="TYJ52610.1"/>
    <property type="molecule type" value="Genomic_DNA"/>
</dbReference>
<protein>
    <submittedName>
        <fullName evidence="1">Uncharacterized protein</fullName>
    </submittedName>
</protein>
<dbReference type="Proteomes" id="UP000322245">
    <property type="component" value="Unassembled WGS sequence"/>
</dbReference>
<evidence type="ECO:0000313" key="1">
    <source>
        <dbReference type="EMBL" id="TYJ52610.1"/>
    </source>
</evidence>
<gene>
    <name evidence="1" type="ORF">B9479_006780</name>
</gene>
<organism evidence="1 2">
    <name type="scientific">Cryptococcus floricola</name>
    <dbReference type="NCBI Taxonomy" id="2591691"/>
    <lineage>
        <taxon>Eukaryota</taxon>
        <taxon>Fungi</taxon>
        <taxon>Dikarya</taxon>
        <taxon>Basidiomycota</taxon>
        <taxon>Agaricomycotina</taxon>
        <taxon>Tremellomycetes</taxon>
        <taxon>Tremellales</taxon>
        <taxon>Cryptococcaceae</taxon>
        <taxon>Cryptococcus</taxon>
    </lineage>
</organism>
<proteinExistence type="predicted"/>
<evidence type="ECO:0000313" key="2">
    <source>
        <dbReference type="Proteomes" id="UP000322245"/>
    </source>
</evidence>
<keyword evidence="2" id="KW-1185">Reference proteome</keyword>
<accession>A0A5D3ARA9</accession>
<reference evidence="1 2" key="1">
    <citation type="submission" date="2017-05" db="EMBL/GenBank/DDBJ databases">
        <title>The Genome Sequence of Tsuchiyaea wingfieldii DSM 27421.</title>
        <authorList>
            <person name="Cuomo C."/>
            <person name="Passer A."/>
            <person name="Billmyre B."/>
            <person name="Heitman J."/>
        </authorList>
    </citation>
    <scope>NUCLEOTIDE SEQUENCE [LARGE SCALE GENOMIC DNA]</scope>
    <source>
        <strain evidence="1 2">DSM 27421</strain>
    </source>
</reference>
<comment type="caution">
    <text evidence="1">The sequence shown here is derived from an EMBL/GenBank/DDBJ whole genome shotgun (WGS) entry which is preliminary data.</text>
</comment>